<feature type="compositionally biased region" description="Basic and acidic residues" evidence="1">
    <location>
        <begin position="54"/>
        <end position="64"/>
    </location>
</feature>
<keyword evidence="2" id="KW-0812">Transmembrane</keyword>
<evidence type="ECO:0000256" key="1">
    <source>
        <dbReference type="SAM" id="MobiDB-lite"/>
    </source>
</evidence>
<sequence>MERLCPHLCADYDSCFVYLFGLCASIVLTLLFVEGKSLNGLNLAQSSRVLSLEGKDQVGDEKKQSARRRTVPQSNTISPNDPECKDAEGKS</sequence>
<comment type="caution">
    <text evidence="3">The sequence shown here is derived from an EMBL/GenBank/DDBJ whole genome shotgun (WGS) entry which is preliminary data.</text>
</comment>
<evidence type="ECO:0000313" key="4">
    <source>
        <dbReference type="Proteomes" id="UP000824120"/>
    </source>
</evidence>
<reference evidence="3 4" key="1">
    <citation type="submission" date="2020-09" db="EMBL/GenBank/DDBJ databases">
        <title>De no assembly of potato wild relative species, Solanum commersonii.</title>
        <authorList>
            <person name="Cho K."/>
        </authorList>
    </citation>
    <scope>NUCLEOTIDE SEQUENCE [LARGE SCALE GENOMIC DNA]</scope>
    <source>
        <strain evidence="3">LZ3.2</strain>
        <tissue evidence="3">Leaf</tissue>
    </source>
</reference>
<keyword evidence="4" id="KW-1185">Reference proteome</keyword>
<dbReference type="AlphaFoldDB" id="A0A9J5XR19"/>
<evidence type="ECO:0000256" key="2">
    <source>
        <dbReference type="SAM" id="Phobius"/>
    </source>
</evidence>
<organism evidence="3 4">
    <name type="scientific">Solanum commersonii</name>
    <name type="common">Commerson's wild potato</name>
    <name type="synonym">Commerson's nightshade</name>
    <dbReference type="NCBI Taxonomy" id="4109"/>
    <lineage>
        <taxon>Eukaryota</taxon>
        <taxon>Viridiplantae</taxon>
        <taxon>Streptophyta</taxon>
        <taxon>Embryophyta</taxon>
        <taxon>Tracheophyta</taxon>
        <taxon>Spermatophyta</taxon>
        <taxon>Magnoliopsida</taxon>
        <taxon>eudicotyledons</taxon>
        <taxon>Gunneridae</taxon>
        <taxon>Pentapetalae</taxon>
        <taxon>asterids</taxon>
        <taxon>lamiids</taxon>
        <taxon>Solanales</taxon>
        <taxon>Solanaceae</taxon>
        <taxon>Solanoideae</taxon>
        <taxon>Solaneae</taxon>
        <taxon>Solanum</taxon>
    </lineage>
</organism>
<dbReference type="EMBL" id="JACXVP010000008">
    <property type="protein sequence ID" value="KAG5590237.1"/>
    <property type="molecule type" value="Genomic_DNA"/>
</dbReference>
<name>A0A9J5XR19_SOLCO</name>
<feature type="transmembrane region" description="Helical" evidence="2">
    <location>
        <begin position="16"/>
        <end position="33"/>
    </location>
</feature>
<feature type="compositionally biased region" description="Basic and acidic residues" evidence="1">
    <location>
        <begin position="82"/>
        <end position="91"/>
    </location>
</feature>
<dbReference type="Proteomes" id="UP000824120">
    <property type="component" value="Chromosome 8"/>
</dbReference>
<evidence type="ECO:0000313" key="3">
    <source>
        <dbReference type="EMBL" id="KAG5590237.1"/>
    </source>
</evidence>
<accession>A0A9J5XR19</accession>
<keyword evidence="2" id="KW-1133">Transmembrane helix</keyword>
<gene>
    <name evidence="3" type="ORF">H5410_040751</name>
</gene>
<protein>
    <submittedName>
        <fullName evidence="3">Uncharacterized protein</fullName>
    </submittedName>
</protein>
<proteinExistence type="predicted"/>
<feature type="region of interest" description="Disordered" evidence="1">
    <location>
        <begin position="54"/>
        <end position="91"/>
    </location>
</feature>
<keyword evidence="2" id="KW-0472">Membrane</keyword>